<gene>
    <name evidence="2" type="ORF">SPARVUS_LOCUS1011625</name>
</gene>
<dbReference type="Proteomes" id="UP001162483">
    <property type="component" value="Unassembled WGS sequence"/>
</dbReference>
<feature type="chain" id="PRO_5047199691" evidence="1">
    <location>
        <begin position="20"/>
        <end position="54"/>
    </location>
</feature>
<accession>A0ABN9AQ21</accession>
<evidence type="ECO:0000313" key="3">
    <source>
        <dbReference type="Proteomes" id="UP001162483"/>
    </source>
</evidence>
<feature type="signal peptide" evidence="1">
    <location>
        <begin position="1"/>
        <end position="19"/>
    </location>
</feature>
<protein>
    <submittedName>
        <fullName evidence="2">Uncharacterized protein</fullName>
    </submittedName>
</protein>
<evidence type="ECO:0000256" key="1">
    <source>
        <dbReference type="SAM" id="SignalP"/>
    </source>
</evidence>
<organism evidence="2 3">
    <name type="scientific">Staurois parvus</name>
    <dbReference type="NCBI Taxonomy" id="386267"/>
    <lineage>
        <taxon>Eukaryota</taxon>
        <taxon>Metazoa</taxon>
        <taxon>Chordata</taxon>
        <taxon>Craniata</taxon>
        <taxon>Vertebrata</taxon>
        <taxon>Euteleostomi</taxon>
        <taxon>Amphibia</taxon>
        <taxon>Batrachia</taxon>
        <taxon>Anura</taxon>
        <taxon>Neobatrachia</taxon>
        <taxon>Ranoidea</taxon>
        <taxon>Ranidae</taxon>
        <taxon>Staurois</taxon>
    </lineage>
</organism>
<reference evidence="2" key="1">
    <citation type="submission" date="2023-05" db="EMBL/GenBank/DDBJ databases">
        <authorList>
            <person name="Stuckert A."/>
        </authorList>
    </citation>
    <scope>NUCLEOTIDE SEQUENCE</scope>
</reference>
<sequence>MLGVLHVWMLLHYIRIVFHILEWYQCFSTFFQSRHPLKLWTVLRHPILNCEDLF</sequence>
<name>A0ABN9AQ21_9NEOB</name>
<keyword evidence="3" id="KW-1185">Reference proteome</keyword>
<evidence type="ECO:0000313" key="2">
    <source>
        <dbReference type="EMBL" id="CAI9536320.1"/>
    </source>
</evidence>
<proteinExistence type="predicted"/>
<keyword evidence="1" id="KW-0732">Signal</keyword>
<comment type="caution">
    <text evidence="2">The sequence shown here is derived from an EMBL/GenBank/DDBJ whole genome shotgun (WGS) entry which is preliminary data.</text>
</comment>
<dbReference type="EMBL" id="CATNWA010000313">
    <property type="protein sequence ID" value="CAI9536320.1"/>
    <property type="molecule type" value="Genomic_DNA"/>
</dbReference>